<dbReference type="GO" id="GO:0003677">
    <property type="term" value="F:DNA binding"/>
    <property type="evidence" value="ECO:0007669"/>
    <property type="project" value="InterPro"/>
</dbReference>
<evidence type="ECO:0000256" key="3">
    <source>
        <dbReference type="ARBA" id="ARBA00023082"/>
    </source>
</evidence>
<dbReference type="SUPFAM" id="SSF88946">
    <property type="entry name" value="Sigma2 domain of RNA polymerase sigma factors"/>
    <property type="match status" value="1"/>
</dbReference>
<keyword evidence="3" id="KW-0731">Sigma factor</keyword>
<dbReference type="Pfam" id="PF04542">
    <property type="entry name" value="Sigma70_r2"/>
    <property type="match status" value="1"/>
</dbReference>
<dbReference type="Pfam" id="PF08281">
    <property type="entry name" value="Sigma70_r4_2"/>
    <property type="match status" value="1"/>
</dbReference>
<dbReference type="RefSeq" id="WP_184722439.1">
    <property type="nucleotide sequence ID" value="NZ_JACHIW010000001.1"/>
</dbReference>
<evidence type="ECO:0000259" key="5">
    <source>
        <dbReference type="Pfam" id="PF04542"/>
    </source>
</evidence>
<dbReference type="InterPro" id="IPR013325">
    <property type="entry name" value="RNA_pol_sigma_r2"/>
</dbReference>
<evidence type="ECO:0000256" key="4">
    <source>
        <dbReference type="ARBA" id="ARBA00023163"/>
    </source>
</evidence>
<dbReference type="Proteomes" id="UP000584374">
    <property type="component" value="Unassembled WGS sequence"/>
</dbReference>
<keyword evidence="4" id="KW-0804">Transcription</keyword>
<keyword evidence="2" id="KW-0805">Transcription regulation</keyword>
<dbReference type="GO" id="GO:0016987">
    <property type="term" value="F:sigma factor activity"/>
    <property type="evidence" value="ECO:0007669"/>
    <property type="project" value="UniProtKB-KW"/>
</dbReference>
<name>A0A840Q2V3_9PSEU</name>
<dbReference type="PANTHER" id="PTHR47756:SF1">
    <property type="entry name" value="BLL0085 PROTEIN"/>
    <property type="match status" value="1"/>
</dbReference>
<keyword evidence="9" id="KW-1185">Reference proteome</keyword>
<evidence type="ECO:0000313" key="8">
    <source>
        <dbReference type="EMBL" id="MBB5152695.1"/>
    </source>
</evidence>
<evidence type="ECO:0000313" key="9">
    <source>
        <dbReference type="Proteomes" id="UP000584374"/>
    </source>
</evidence>
<dbReference type="InterPro" id="IPR036388">
    <property type="entry name" value="WH-like_DNA-bd_sf"/>
</dbReference>
<dbReference type="Gene3D" id="1.10.10.10">
    <property type="entry name" value="Winged helix-like DNA-binding domain superfamily/Winged helix DNA-binding domain"/>
    <property type="match status" value="1"/>
</dbReference>
<dbReference type="GO" id="GO:0006352">
    <property type="term" value="P:DNA-templated transcription initiation"/>
    <property type="evidence" value="ECO:0007669"/>
    <property type="project" value="InterPro"/>
</dbReference>
<feature type="domain" description="RNA polymerase sigma-70 region 2" evidence="5">
    <location>
        <begin position="21"/>
        <end position="80"/>
    </location>
</feature>
<dbReference type="PANTHER" id="PTHR47756">
    <property type="entry name" value="BLL6612 PROTEIN-RELATED"/>
    <property type="match status" value="1"/>
</dbReference>
<feature type="domain" description="DUF6596" evidence="7">
    <location>
        <begin position="185"/>
        <end position="285"/>
    </location>
</feature>
<dbReference type="EMBL" id="JACHIW010000001">
    <property type="protein sequence ID" value="MBB5152695.1"/>
    <property type="molecule type" value="Genomic_DNA"/>
</dbReference>
<gene>
    <name evidence="8" type="ORF">BJ970_000229</name>
</gene>
<evidence type="ECO:0000256" key="2">
    <source>
        <dbReference type="ARBA" id="ARBA00023015"/>
    </source>
</evidence>
<feature type="domain" description="RNA polymerase sigma factor 70 region 4 type 2" evidence="6">
    <location>
        <begin position="117"/>
        <end position="167"/>
    </location>
</feature>
<evidence type="ECO:0000259" key="6">
    <source>
        <dbReference type="Pfam" id="PF08281"/>
    </source>
</evidence>
<dbReference type="InterPro" id="IPR013249">
    <property type="entry name" value="RNA_pol_sigma70_r4_t2"/>
</dbReference>
<comment type="similarity">
    <text evidence="1">Belongs to the sigma-70 factor family. ECF subfamily.</text>
</comment>
<dbReference type="InterPro" id="IPR013324">
    <property type="entry name" value="RNA_pol_sigma_r3/r4-like"/>
</dbReference>
<dbReference type="Gene3D" id="1.10.1740.10">
    <property type="match status" value="1"/>
</dbReference>
<evidence type="ECO:0000256" key="1">
    <source>
        <dbReference type="ARBA" id="ARBA00010641"/>
    </source>
</evidence>
<dbReference type="AlphaFoldDB" id="A0A840Q2V3"/>
<accession>A0A840Q2V3</accession>
<evidence type="ECO:0000259" key="7">
    <source>
        <dbReference type="Pfam" id="PF20239"/>
    </source>
</evidence>
<proteinExistence type="inferred from homology"/>
<comment type="caution">
    <text evidence="8">The sequence shown here is derived from an EMBL/GenBank/DDBJ whole genome shotgun (WGS) entry which is preliminary data.</text>
</comment>
<protein>
    <submittedName>
        <fullName evidence="8">RNA polymerase sigma factor (Sigma-70 family)</fullName>
    </submittedName>
</protein>
<dbReference type="InterPro" id="IPR007627">
    <property type="entry name" value="RNA_pol_sigma70_r2"/>
</dbReference>
<dbReference type="InterPro" id="IPR046531">
    <property type="entry name" value="DUF6596"/>
</dbReference>
<dbReference type="SUPFAM" id="SSF88659">
    <property type="entry name" value="Sigma3 and sigma4 domains of RNA polymerase sigma factors"/>
    <property type="match status" value="1"/>
</dbReference>
<sequence>MTVSETHRAIEAVWRIEAARLIAGLARIVGDVGLAEELAQDALVIALEKWPEAGVPPNPGAWLMSTAKHRAIDRLRRDQRLERKQDEIGRELGHRQHVEIDVETGPDFGDDLLRLVFTACHPVLSTEARTALALRVLCGLTTAEIARAFLVPEATIAQRIVRAKKTLARKKIPFEAPSGAELAARLPSVLEVVYLVFNEGYAATAGDDWMRTGLCEDALRLGRIVAGLVPNEPEVHGLVALLEIQASRTAARTGPSGEPVLLLEQDRARWDQLLITRGLAALARAEGLLNAQEGGGTPGPYTLQAAIAACHARARTPEETDWTRIAALYEVLGELSRSPVVELNRAVAVSMAFGPEHGLHLVDQLVAEPALKNYHLLPSVRGDLLAKLGRHDEAREEFERAASLTANARERAVLLERARASG</sequence>
<organism evidence="8 9">
    <name type="scientific">Saccharopolyspora phatthalungensis</name>
    <dbReference type="NCBI Taxonomy" id="664693"/>
    <lineage>
        <taxon>Bacteria</taxon>
        <taxon>Bacillati</taxon>
        <taxon>Actinomycetota</taxon>
        <taxon>Actinomycetes</taxon>
        <taxon>Pseudonocardiales</taxon>
        <taxon>Pseudonocardiaceae</taxon>
        <taxon>Saccharopolyspora</taxon>
    </lineage>
</organism>
<dbReference type="Pfam" id="PF20239">
    <property type="entry name" value="DUF6596"/>
    <property type="match status" value="1"/>
</dbReference>
<reference evidence="8 9" key="1">
    <citation type="submission" date="2020-08" db="EMBL/GenBank/DDBJ databases">
        <title>Sequencing the genomes of 1000 actinobacteria strains.</title>
        <authorList>
            <person name="Klenk H.-P."/>
        </authorList>
    </citation>
    <scope>NUCLEOTIDE SEQUENCE [LARGE SCALE GENOMIC DNA]</scope>
    <source>
        <strain evidence="8 9">DSM 45584</strain>
    </source>
</reference>